<dbReference type="EMBL" id="DF973919">
    <property type="protein sequence ID" value="GAU42433.1"/>
    <property type="molecule type" value="Genomic_DNA"/>
</dbReference>
<dbReference type="AlphaFoldDB" id="A0A2Z6NKF3"/>
<dbReference type="PANTHER" id="PTHR11062">
    <property type="entry name" value="EXOSTOSIN HEPARAN SULFATE GLYCOSYLTRANSFERASE -RELATED"/>
    <property type="match status" value="1"/>
</dbReference>
<evidence type="ECO:0000256" key="3">
    <source>
        <dbReference type="ARBA" id="ARBA00022676"/>
    </source>
</evidence>
<dbReference type="InterPro" id="IPR004263">
    <property type="entry name" value="Exostosin"/>
</dbReference>
<evidence type="ECO:0000256" key="5">
    <source>
        <dbReference type="ARBA" id="ARBA00023034"/>
    </source>
</evidence>
<sequence>MFHNFKVYIYQTNTNQYNFETEHESLFYSSLQNSSYVTQQPQQAHLFFLPFSSNISTRSLARLVSRIRQDFPYWNRSLGADHFYLSCAGISNSNDRNIVELKKNAVQITCFPTRRHSFVPHKDITLPPAINVHAPVKLGGGEFCVVEYGNNKVLWIGEVMRFGCVPMVVTEGTVNDMPFMDVLKWKEMAVFMKGGVKNVTWTARHENMRRLGVVASKHLRWNRPPLPLDAFNTVMYQLWLRRHTVRYESIRSN</sequence>
<feature type="domain" description="Exostosin GT47" evidence="6">
    <location>
        <begin position="3"/>
        <end position="133"/>
    </location>
</feature>
<name>A0A2Z6NKF3_TRISU</name>
<gene>
    <name evidence="7" type="ORF">TSUD_247750</name>
</gene>
<comment type="similarity">
    <text evidence="2">Belongs to the glycosyltransferase 47 family.</text>
</comment>
<accession>A0A2Z6NKF3</accession>
<dbReference type="Proteomes" id="UP000242715">
    <property type="component" value="Unassembled WGS sequence"/>
</dbReference>
<comment type="subcellular location">
    <subcellularLocation>
        <location evidence="1">Golgi apparatus membrane</location>
        <topology evidence="1">Single-pass type II membrane protein</topology>
    </subcellularLocation>
</comment>
<dbReference type="PANTHER" id="PTHR11062:SF253">
    <property type="entry name" value="EXOSTOSIN GT47 DOMAIN-CONTAINING PROTEIN"/>
    <property type="match status" value="1"/>
</dbReference>
<proteinExistence type="inferred from homology"/>
<evidence type="ECO:0000256" key="2">
    <source>
        <dbReference type="ARBA" id="ARBA00010271"/>
    </source>
</evidence>
<keyword evidence="5" id="KW-0333">Golgi apparatus</keyword>
<dbReference type="OrthoDB" id="1924787at2759"/>
<protein>
    <recommendedName>
        <fullName evidence="6">Exostosin GT47 domain-containing protein</fullName>
    </recommendedName>
</protein>
<dbReference type="GO" id="GO:0000139">
    <property type="term" value="C:Golgi membrane"/>
    <property type="evidence" value="ECO:0007669"/>
    <property type="project" value="UniProtKB-SubCell"/>
</dbReference>
<organism evidence="7 8">
    <name type="scientific">Trifolium subterraneum</name>
    <name type="common">Subterranean clover</name>
    <dbReference type="NCBI Taxonomy" id="3900"/>
    <lineage>
        <taxon>Eukaryota</taxon>
        <taxon>Viridiplantae</taxon>
        <taxon>Streptophyta</taxon>
        <taxon>Embryophyta</taxon>
        <taxon>Tracheophyta</taxon>
        <taxon>Spermatophyta</taxon>
        <taxon>Magnoliopsida</taxon>
        <taxon>eudicotyledons</taxon>
        <taxon>Gunneridae</taxon>
        <taxon>Pentapetalae</taxon>
        <taxon>rosids</taxon>
        <taxon>fabids</taxon>
        <taxon>Fabales</taxon>
        <taxon>Fabaceae</taxon>
        <taxon>Papilionoideae</taxon>
        <taxon>50 kb inversion clade</taxon>
        <taxon>NPAAA clade</taxon>
        <taxon>Hologalegina</taxon>
        <taxon>IRL clade</taxon>
        <taxon>Trifolieae</taxon>
        <taxon>Trifolium</taxon>
    </lineage>
</organism>
<keyword evidence="8" id="KW-1185">Reference proteome</keyword>
<evidence type="ECO:0000256" key="1">
    <source>
        <dbReference type="ARBA" id="ARBA00004323"/>
    </source>
</evidence>
<evidence type="ECO:0000313" key="7">
    <source>
        <dbReference type="EMBL" id="GAU42433.1"/>
    </source>
</evidence>
<evidence type="ECO:0000256" key="4">
    <source>
        <dbReference type="ARBA" id="ARBA00022968"/>
    </source>
</evidence>
<keyword evidence="4" id="KW-0735">Signal-anchor</keyword>
<keyword evidence="4" id="KW-0812">Transmembrane</keyword>
<keyword evidence="3" id="KW-0328">Glycosyltransferase</keyword>
<dbReference type="GO" id="GO:0016757">
    <property type="term" value="F:glycosyltransferase activity"/>
    <property type="evidence" value="ECO:0007669"/>
    <property type="project" value="UniProtKB-KW"/>
</dbReference>
<dbReference type="InterPro" id="IPR040911">
    <property type="entry name" value="Exostosin_GT47"/>
</dbReference>
<reference evidence="8" key="1">
    <citation type="journal article" date="2017" name="Front. Plant Sci.">
        <title>Climate Clever Clovers: New Paradigm to Reduce the Environmental Footprint of Ruminants by Breeding Low Methanogenic Forages Utilizing Haplotype Variation.</title>
        <authorList>
            <person name="Kaur P."/>
            <person name="Appels R."/>
            <person name="Bayer P.E."/>
            <person name="Keeble-Gagnere G."/>
            <person name="Wang J."/>
            <person name="Hirakawa H."/>
            <person name="Shirasawa K."/>
            <person name="Vercoe P."/>
            <person name="Stefanova K."/>
            <person name="Durmic Z."/>
            <person name="Nichols P."/>
            <person name="Revell C."/>
            <person name="Isobe S.N."/>
            <person name="Edwards D."/>
            <person name="Erskine W."/>
        </authorList>
    </citation>
    <scope>NUCLEOTIDE SEQUENCE [LARGE SCALE GENOMIC DNA]</scope>
    <source>
        <strain evidence="8">cv. Daliak</strain>
    </source>
</reference>
<keyword evidence="3" id="KW-0808">Transferase</keyword>
<evidence type="ECO:0000259" key="6">
    <source>
        <dbReference type="Pfam" id="PF03016"/>
    </source>
</evidence>
<evidence type="ECO:0000313" key="8">
    <source>
        <dbReference type="Proteomes" id="UP000242715"/>
    </source>
</evidence>
<dbReference type="Pfam" id="PF03016">
    <property type="entry name" value="Exostosin_GT47"/>
    <property type="match status" value="1"/>
</dbReference>